<dbReference type="EMBL" id="CP015581">
    <property type="protein sequence ID" value="ARU96661.1"/>
    <property type="molecule type" value="Genomic_DNA"/>
</dbReference>
<dbReference type="Gene3D" id="3.30.450.40">
    <property type="match status" value="1"/>
</dbReference>
<dbReference type="GO" id="GO:0003700">
    <property type="term" value="F:DNA-binding transcription factor activity"/>
    <property type="evidence" value="ECO:0007669"/>
    <property type="project" value="TreeGrafter"/>
</dbReference>
<dbReference type="PROSITE" id="PS51077">
    <property type="entry name" value="HTH_ICLR"/>
    <property type="match status" value="1"/>
</dbReference>
<evidence type="ECO:0000256" key="3">
    <source>
        <dbReference type="ARBA" id="ARBA00023163"/>
    </source>
</evidence>
<dbReference type="SUPFAM" id="SSF55781">
    <property type="entry name" value="GAF domain-like"/>
    <property type="match status" value="1"/>
</dbReference>
<organism evidence="6 9">
    <name type="scientific">Tatumella citrea</name>
    <name type="common">Pantoea citrea</name>
    <dbReference type="NCBI Taxonomy" id="53336"/>
    <lineage>
        <taxon>Bacteria</taxon>
        <taxon>Pseudomonadati</taxon>
        <taxon>Pseudomonadota</taxon>
        <taxon>Gammaproteobacteria</taxon>
        <taxon>Enterobacterales</taxon>
        <taxon>Erwiniaceae</taxon>
        <taxon>Tatumella</taxon>
    </lineage>
</organism>
<evidence type="ECO:0000313" key="6">
    <source>
        <dbReference type="EMBL" id="ARU92625.1"/>
    </source>
</evidence>
<dbReference type="InterPro" id="IPR005471">
    <property type="entry name" value="Tscrpt_reg_IclR_N"/>
</dbReference>
<evidence type="ECO:0008006" key="10">
    <source>
        <dbReference type="Google" id="ProtNLM"/>
    </source>
</evidence>
<feature type="domain" description="IclR-ED" evidence="5">
    <location>
        <begin position="72"/>
        <end position="258"/>
    </location>
</feature>
<keyword evidence="2" id="KW-0238">DNA-binding</keyword>
<keyword evidence="3" id="KW-0804">Transcription</keyword>
<evidence type="ECO:0000313" key="8">
    <source>
        <dbReference type="Proteomes" id="UP000195729"/>
    </source>
</evidence>
<dbReference type="RefSeq" id="WP_087487004.1">
    <property type="nucleotide sequence ID" value="NZ_CP015579.1"/>
</dbReference>
<dbReference type="Pfam" id="PF09339">
    <property type="entry name" value="HTH_IclR"/>
    <property type="match status" value="1"/>
</dbReference>
<name>A0A1Y0L4F0_TATCI</name>
<dbReference type="GO" id="GO:0045892">
    <property type="term" value="P:negative regulation of DNA-templated transcription"/>
    <property type="evidence" value="ECO:0007669"/>
    <property type="project" value="TreeGrafter"/>
</dbReference>
<dbReference type="InterPro" id="IPR029016">
    <property type="entry name" value="GAF-like_dom_sf"/>
</dbReference>
<evidence type="ECO:0000256" key="2">
    <source>
        <dbReference type="ARBA" id="ARBA00023125"/>
    </source>
</evidence>
<dbReference type="EMBL" id="CP015579">
    <property type="protein sequence ID" value="ARU92625.1"/>
    <property type="molecule type" value="Genomic_DNA"/>
</dbReference>
<dbReference type="SUPFAM" id="SSF46785">
    <property type="entry name" value="Winged helix' DNA-binding domain"/>
    <property type="match status" value="1"/>
</dbReference>
<protein>
    <recommendedName>
        <fullName evidence="10">IclR family transcriptional regulator</fullName>
    </recommendedName>
</protein>
<dbReference type="SMART" id="SM00346">
    <property type="entry name" value="HTH_ICLR"/>
    <property type="match status" value="1"/>
</dbReference>
<evidence type="ECO:0000313" key="9">
    <source>
        <dbReference type="Proteomes" id="UP000195814"/>
    </source>
</evidence>
<dbReference type="InterPro" id="IPR050707">
    <property type="entry name" value="HTH_MetabolicPath_Reg"/>
</dbReference>
<dbReference type="Pfam" id="PF01614">
    <property type="entry name" value="IclR_C"/>
    <property type="match status" value="1"/>
</dbReference>
<dbReference type="InterPro" id="IPR036390">
    <property type="entry name" value="WH_DNA-bd_sf"/>
</dbReference>
<dbReference type="OrthoDB" id="9807558at2"/>
<sequence>MTTSLRLNKSASRAVQLLEFLSGCEKAPTQQEISEYLHLPKSSTYELVYTLMATGVVEYDNEDLKTFRLGIKVFEIGMSVLQRSGFHQIARPLLEKLSSETNEVVFLAIENDGEVVYLDRVEKERNLARFANTVGSRGPMYCTGLGKALLATYPTDKVSDIWQKYQSQHQPFTETTHTSLPSLQNDLQQIRLRGYAIDNAERATITYCVAAPVYDYSGQAVCAISISCMLPAMKAGDSERYGNSINATALEISRQLGFRGKTLYP</sequence>
<accession>A0A1Y0L4F0</accession>
<dbReference type="KEGG" id="tci:A7K98_01745"/>
<dbReference type="PANTHER" id="PTHR30136">
    <property type="entry name" value="HELIX-TURN-HELIX TRANSCRIPTIONAL REGULATOR, ICLR FAMILY"/>
    <property type="match status" value="1"/>
</dbReference>
<dbReference type="Gene3D" id="1.10.10.10">
    <property type="entry name" value="Winged helix-like DNA-binding domain superfamily/Winged helix DNA-binding domain"/>
    <property type="match status" value="1"/>
</dbReference>
<dbReference type="PROSITE" id="PS51078">
    <property type="entry name" value="ICLR_ED"/>
    <property type="match status" value="1"/>
</dbReference>
<dbReference type="GO" id="GO:0003677">
    <property type="term" value="F:DNA binding"/>
    <property type="evidence" value="ECO:0007669"/>
    <property type="project" value="UniProtKB-KW"/>
</dbReference>
<evidence type="ECO:0000256" key="1">
    <source>
        <dbReference type="ARBA" id="ARBA00023015"/>
    </source>
</evidence>
<evidence type="ECO:0000313" key="7">
    <source>
        <dbReference type="EMBL" id="ARU96661.1"/>
    </source>
</evidence>
<dbReference type="PANTHER" id="PTHR30136:SF35">
    <property type="entry name" value="HTH-TYPE TRANSCRIPTIONAL REGULATOR RV1719"/>
    <property type="match status" value="1"/>
</dbReference>
<proteinExistence type="predicted"/>
<evidence type="ECO:0000259" key="5">
    <source>
        <dbReference type="PROSITE" id="PS51078"/>
    </source>
</evidence>
<reference evidence="8 9" key="1">
    <citation type="submission" date="2016-05" db="EMBL/GenBank/DDBJ databases">
        <title>Complete genome sequence of two 2,5-diketo-D-glunonic acid producing strain Tatumella citrea.</title>
        <authorList>
            <person name="Duan C."/>
            <person name="Yang J."/>
            <person name="Yang S."/>
        </authorList>
    </citation>
    <scope>NUCLEOTIDE SEQUENCE [LARGE SCALE GENOMIC DNA]</scope>
    <source>
        <strain evidence="7 8">ATCC 39140</strain>
        <strain evidence="6 9">DSM 13699</strain>
    </source>
</reference>
<keyword evidence="8" id="KW-1185">Reference proteome</keyword>
<evidence type="ECO:0000259" key="4">
    <source>
        <dbReference type="PROSITE" id="PS51077"/>
    </source>
</evidence>
<feature type="domain" description="HTH iclR-type" evidence="4">
    <location>
        <begin position="8"/>
        <end position="71"/>
    </location>
</feature>
<dbReference type="Proteomes" id="UP000195729">
    <property type="component" value="Chromosome"/>
</dbReference>
<dbReference type="InterPro" id="IPR014757">
    <property type="entry name" value="Tscrpt_reg_IclR_C"/>
</dbReference>
<keyword evidence="1" id="KW-0805">Transcription regulation</keyword>
<dbReference type="AlphaFoldDB" id="A0A1Y0L4F0"/>
<dbReference type="Proteomes" id="UP000195814">
    <property type="component" value="Chromosome"/>
</dbReference>
<gene>
    <name evidence="6" type="ORF">A7K98_01745</name>
    <name evidence="7" type="ORF">A7K99_01745</name>
</gene>
<dbReference type="InterPro" id="IPR036388">
    <property type="entry name" value="WH-like_DNA-bd_sf"/>
</dbReference>